<gene>
    <name evidence="1" type="ORF">EES38_19570</name>
</gene>
<dbReference type="Gene3D" id="3.30.429.10">
    <property type="entry name" value="Macrophage Migration Inhibitory Factor"/>
    <property type="match status" value="1"/>
</dbReference>
<reference evidence="1 2" key="1">
    <citation type="submission" date="2018-11" db="EMBL/GenBank/DDBJ databases">
        <title>Vibrio LJC006 sp. nov., isolated from seawater during the bloom of the enteromorpha.</title>
        <authorList>
            <person name="Liang J."/>
        </authorList>
    </citation>
    <scope>NUCLEOTIDE SEQUENCE [LARGE SCALE GENOMIC DNA]</scope>
    <source>
        <strain evidence="1 2">LJC006</strain>
    </source>
</reference>
<organism evidence="1 2">
    <name type="scientific">Vibrio viridaestus</name>
    <dbReference type="NCBI Taxonomy" id="2487322"/>
    <lineage>
        <taxon>Bacteria</taxon>
        <taxon>Pseudomonadati</taxon>
        <taxon>Pseudomonadota</taxon>
        <taxon>Gammaproteobacteria</taxon>
        <taxon>Vibrionales</taxon>
        <taxon>Vibrionaceae</taxon>
        <taxon>Vibrio</taxon>
    </lineage>
</organism>
<dbReference type="Pfam" id="PF02962">
    <property type="entry name" value="CHMI"/>
    <property type="match status" value="1"/>
</dbReference>
<dbReference type="GO" id="GO:0008704">
    <property type="term" value="F:5-carboxymethyl-2-hydroxymuconate delta-isomerase activity"/>
    <property type="evidence" value="ECO:0007669"/>
    <property type="project" value="InterPro"/>
</dbReference>
<comment type="caution">
    <text evidence="1">The sequence shown here is derived from an EMBL/GenBank/DDBJ whole genome shotgun (WGS) entry which is preliminary data.</text>
</comment>
<dbReference type="EMBL" id="RJVQ01000013">
    <property type="protein sequence ID" value="RQW61313.1"/>
    <property type="molecule type" value="Genomic_DNA"/>
</dbReference>
<accession>A0A3N9TC57</accession>
<dbReference type="OrthoDB" id="9814215at2"/>
<evidence type="ECO:0000313" key="1">
    <source>
        <dbReference type="EMBL" id="RQW61313.1"/>
    </source>
</evidence>
<keyword evidence="2" id="KW-1185">Reference proteome</keyword>
<protein>
    <submittedName>
        <fullName evidence="1">5-carboxymethyl-2-hydroxymuconate Delta-isomerase</fullName>
    </submittedName>
</protein>
<dbReference type="CDD" id="cd00580">
    <property type="entry name" value="CHMI"/>
    <property type="match status" value="1"/>
</dbReference>
<evidence type="ECO:0000313" key="2">
    <source>
        <dbReference type="Proteomes" id="UP000281112"/>
    </source>
</evidence>
<dbReference type="AlphaFoldDB" id="A0A3N9TC57"/>
<dbReference type="SUPFAM" id="SSF55331">
    <property type="entry name" value="Tautomerase/MIF"/>
    <property type="match status" value="1"/>
</dbReference>
<dbReference type="Proteomes" id="UP000281112">
    <property type="component" value="Unassembled WGS sequence"/>
</dbReference>
<dbReference type="PANTHER" id="PTHR37950:SF1">
    <property type="entry name" value="4-HYDROXYPHENYLACETATE CATABOLISM PROTEIN"/>
    <property type="match status" value="1"/>
</dbReference>
<keyword evidence="1" id="KW-0413">Isomerase</keyword>
<name>A0A3N9TC57_9VIBR</name>
<dbReference type="InterPro" id="IPR004220">
    <property type="entry name" value="5-COMe_2-OHmuconate_Isoase"/>
</dbReference>
<dbReference type="RefSeq" id="WP_124938900.1">
    <property type="nucleotide sequence ID" value="NZ_RJVQ01000013.1"/>
</dbReference>
<dbReference type="PANTHER" id="PTHR37950">
    <property type="entry name" value="4-HYDROXYPHENYLACETATE CATABOLISM PROTEIN"/>
    <property type="match status" value="1"/>
</dbReference>
<sequence length="118" mass="13893">MPNLIMEYTNSVDERTNVQLLLEELHQGMMDSELFEISSIKSRAFRLNQWLIGEHQDREDFIHVTVELLKGRTDEEKGRLAEKLIQILAKNAVHIESLTVNIRDMEPLYFRKFAHNVL</sequence>
<dbReference type="InterPro" id="IPR014347">
    <property type="entry name" value="Tautomerase/MIF_sf"/>
</dbReference>
<proteinExistence type="predicted"/>